<dbReference type="RefSeq" id="WP_075028122.1">
    <property type="nucleotide sequence ID" value="NZ_FONR01000005.1"/>
</dbReference>
<dbReference type="EMBL" id="FONR01000005">
    <property type="protein sequence ID" value="SFF31935.1"/>
    <property type="molecule type" value="Genomic_DNA"/>
</dbReference>
<dbReference type="Proteomes" id="UP000181942">
    <property type="component" value="Unassembled WGS sequence"/>
</dbReference>
<evidence type="ECO:0000313" key="2">
    <source>
        <dbReference type="Proteomes" id="UP000181942"/>
    </source>
</evidence>
<sequence>MLSHFRVAFYDGLNKRADALLEPADAVLCADGPMTSLAELTPTAEHQCGHGAMCDTVVLAREVEGDGWSAGGGPAVAHAVDGRALGLLGAELFRGHSSNAM</sequence>
<protein>
    <submittedName>
        <fullName evidence="1">Uncharacterized protein</fullName>
    </submittedName>
</protein>
<gene>
    <name evidence="1" type="ORF">SAMN02787118_105321</name>
</gene>
<reference evidence="1 2" key="1">
    <citation type="submission" date="2016-10" db="EMBL/GenBank/DDBJ databases">
        <authorList>
            <person name="de Groot N.N."/>
        </authorList>
    </citation>
    <scope>NUCLEOTIDE SEQUENCE [LARGE SCALE GENOMIC DNA]</scope>
    <source>
        <strain evidence="1 2">OK461</strain>
    </source>
</reference>
<name>A0A1I2HNK1_9ACTN</name>
<evidence type="ECO:0000313" key="1">
    <source>
        <dbReference type="EMBL" id="SFF31935.1"/>
    </source>
</evidence>
<proteinExistence type="predicted"/>
<accession>A0A1I2HNK1</accession>
<dbReference type="AlphaFoldDB" id="A0A1I2HNK1"/>
<organism evidence="1 2">
    <name type="scientific">Streptomyces mirabilis</name>
    <dbReference type="NCBI Taxonomy" id="68239"/>
    <lineage>
        <taxon>Bacteria</taxon>
        <taxon>Bacillati</taxon>
        <taxon>Actinomycetota</taxon>
        <taxon>Actinomycetes</taxon>
        <taxon>Kitasatosporales</taxon>
        <taxon>Streptomycetaceae</taxon>
        <taxon>Streptomyces</taxon>
    </lineage>
</organism>